<feature type="domain" description="23S rRNA (guanine(745)-N(1))-methyltransferase N-terminal" evidence="4">
    <location>
        <begin position="7"/>
        <end position="47"/>
    </location>
</feature>
<evidence type="ECO:0000256" key="1">
    <source>
        <dbReference type="PIRSR" id="PIRSR018249-1"/>
    </source>
</evidence>
<dbReference type="PANTHER" id="PTHR42912">
    <property type="entry name" value="METHYLTRANSFERASE"/>
    <property type="match status" value="1"/>
</dbReference>
<keyword evidence="2" id="KW-0949">S-adenosyl-L-methionine</keyword>
<dbReference type="SUPFAM" id="SSF53335">
    <property type="entry name" value="S-adenosyl-L-methionine-dependent methyltransferases"/>
    <property type="match status" value="1"/>
</dbReference>
<keyword evidence="1" id="KW-0479">Metal-binding</keyword>
<accession>A0A8J7KT37</accession>
<protein>
    <submittedName>
        <fullName evidence="5">23S rRNA (Guanine745-N1)-methyltransferase</fullName>
        <ecNumber evidence="5">2.1.1.187</ecNumber>
    </submittedName>
</protein>
<feature type="binding site" evidence="2">
    <location>
        <position position="183"/>
    </location>
    <ligand>
        <name>S-adenosyl-L-methionine</name>
        <dbReference type="ChEBI" id="CHEBI:59789"/>
    </ligand>
</feature>
<dbReference type="InterPro" id="IPR016718">
    <property type="entry name" value="rRNA_m1G-MeTrfase_A_prd"/>
</dbReference>
<dbReference type="Pfam" id="PF13649">
    <property type="entry name" value="Methyltransf_25"/>
    <property type="match status" value="1"/>
</dbReference>
<dbReference type="PIRSF" id="PIRSF018249">
    <property type="entry name" value="MyrA_prd"/>
    <property type="match status" value="1"/>
</dbReference>
<keyword evidence="1" id="KW-0862">Zinc</keyword>
<dbReference type="EMBL" id="JADOUF010000001">
    <property type="protein sequence ID" value="MBG6140292.1"/>
    <property type="molecule type" value="Genomic_DNA"/>
</dbReference>
<dbReference type="InterPro" id="IPR041698">
    <property type="entry name" value="Methyltransf_25"/>
</dbReference>
<name>A0A8J7KT37_9ACTN</name>
<dbReference type="InterPro" id="IPR050508">
    <property type="entry name" value="Methyltransf_Superfamily"/>
</dbReference>
<organism evidence="5 6">
    <name type="scientific">Longispora fulva</name>
    <dbReference type="NCBI Taxonomy" id="619741"/>
    <lineage>
        <taxon>Bacteria</taxon>
        <taxon>Bacillati</taxon>
        <taxon>Actinomycetota</taxon>
        <taxon>Actinomycetes</taxon>
        <taxon>Micromonosporales</taxon>
        <taxon>Micromonosporaceae</taxon>
        <taxon>Longispora</taxon>
    </lineage>
</organism>
<dbReference type="CDD" id="cd02440">
    <property type="entry name" value="AdoMet_MTases"/>
    <property type="match status" value="1"/>
</dbReference>
<dbReference type="AlphaFoldDB" id="A0A8J7KT37"/>
<reference evidence="5" key="1">
    <citation type="submission" date="2020-11" db="EMBL/GenBank/DDBJ databases">
        <title>Sequencing the genomes of 1000 actinobacteria strains.</title>
        <authorList>
            <person name="Klenk H.-P."/>
        </authorList>
    </citation>
    <scope>NUCLEOTIDE SEQUENCE</scope>
    <source>
        <strain evidence="5">DSM 45356</strain>
    </source>
</reference>
<dbReference type="PANTHER" id="PTHR42912:SF45">
    <property type="entry name" value="23S RRNA (GUANINE(745)-N(1))-METHYLTRANSFERASE"/>
    <property type="match status" value="1"/>
</dbReference>
<feature type="binding site" evidence="2">
    <location>
        <begin position="95"/>
        <end position="96"/>
    </location>
    <ligand>
        <name>S-adenosyl-L-methionine</name>
        <dbReference type="ChEBI" id="CHEBI:59789"/>
    </ligand>
</feature>
<evidence type="ECO:0000259" key="4">
    <source>
        <dbReference type="Pfam" id="PF21302"/>
    </source>
</evidence>
<dbReference type="EC" id="2.1.1.187" evidence="5"/>
<dbReference type="RefSeq" id="WP_197006852.1">
    <property type="nucleotide sequence ID" value="NZ_BONS01000006.1"/>
</dbReference>
<comment type="caution">
    <text evidence="5">The sequence shown here is derived from an EMBL/GenBank/DDBJ whole genome shotgun (WGS) entry which is preliminary data.</text>
</comment>
<feature type="binding site" evidence="1">
    <location>
        <position position="30"/>
    </location>
    <ligand>
        <name>Zn(2+)</name>
        <dbReference type="ChEBI" id="CHEBI:29105"/>
    </ligand>
</feature>
<evidence type="ECO:0000313" key="6">
    <source>
        <dbReference type="Proteomes" id="UP000622552"/>
    </source>
</evidence>
<keyword evidence="5" id="KW-0489">Methyltransferase</keyword>
<gene>
    <name evidence="5" type="ORF">IW245_006486</name>
</gene>
<feature type="domain" description="Methyltransferase" evidence="3">
    <location>
        <begin position="88"/>
        <end position="172"/>
    </location>
</feature>
<dbReference type="InterPro" id="IPR048647">
    <property type="entry name" value="RlmA_N"/>
</dbReference>
<keyword evidence="5" id="KW-0808">Transferase</keyword>
<dbReference type="Proteomes" id="UP000622552">
    <property type="component" value="Unassembled WGS sequence"/>
</dbReference>
<evidence type="ECO:0000259" key="3">
    <source>
        <dbReference type="Pfam" id="PF13649"/>
    </source>
</evidence>
<dbReference type="GO" id="GO:0052911">
    <property type="term" value="F:23S rRNA (guanine(745)-N(1))-methyltransferase activity"/>
    <property type="evidence" value="ECO:0007669"/>
    <property type="project" value="UniProtKB-EC"/>
</dbReference>
<dbReference type="Pfam" id="PF21302">
    <property type="entry name" value="Zn_ribbon_RlmA"/>
    <property type="match status" value="1"/>
</dbReference>
<feature type="binding site" evidence="2">
    <location>
        <position position="73"/>
    </location>
    <ligand>
        <name>S-adenosyl-L-methionine</name>
        <dbReference type="ChEBI" id="CHEBI:59789"/>
    </ligand>
</feature>
<evidence type="ECO:0000256" key="2">
    <source>
        <dbReference type="PIRSR" id="PIRSR018249-2"/>
    </source>
</evidence>
<sequence>MLLSALCCPVCGEAFLRETRVAERAGGVTCENGHSFDRARQGYVNLLAGKDPGTGDSAEMIAHRVAFLGAGHYEPVADLLPADPGGVIVEVGAGTGYYLGRVLDRSPRAEGLALDLSRYAARRAARAHERAMAAVADCWARLPLADDSVDLVLDVFAPRNVAEFRRVLRPGGRLAVVTPLPEHLGEIREPLGMLAVDPSKAERVSSVTDKDFELVGETELRRTMDLDHPAIAHLVGMGPSAHHTDAAGVAALPERVSVSIAVRCALYAALPR</sequence>
<dbReference type="InterPro" id="IPR029063">
    <property type="entry name" value="SAM-dependent_MTases_sf"/>
</dbReference>
<proteinExistence type="predicted"/>
<dbReference type="Gene3D" id="3.40.50.150">
    <property type="entry name" value="Vaccinia Virus protein VP39"/>
    <property type="match status" value="1"/>
</dbReference>
<dbReference type="GO" id="GO:0046872">
    <property type="term" value="F:metal ion binding"/>
    <property type="evidence" value="ECO:0007669"/>
    <property type="project" value="UniProtKB-KW"/>
</dbReference>
<evidence type="ECO:0000313" key="5">
    <source>
        <dbReference type="EMBL" id="MBG6140292.1"/>
    </source>
</evidence>
<keyword evidence="6" id="KW-1185">Reference proteome</keyword>
<feature type="binding site" evidence="1">
    <location>
        <position position="34"/>
    </location>
    <ligand>
        <name>Zn(2+)</name>
        <dbReference type="ChEBI" id="CHEBI:29105"/>
    </ligand>
</feature>